<dbReference type="InterPro" id="IPR004046">
    <property type="entry name" value="GST_C"/>
</dbReference>
<feature type="domain" description="GST N-terminal" evidence="2">
    <location>
        <begin position="1"/>
        <end position="80"/>
    </location>
</feature>
<dbReference type="Pfam" id="PF02798">
    <property type="entry name" value="GST_N"/>
    <property type="match status" value="1"/>
</dbReference>
<dbReference type="InterPro" id="IPR004045">
    <property type="entry name" value="Glutathione_S-Trfase_N"/>
</dbReference>
<dbReference type="SFLD" id="SFLDG00363">
    <property type="entry name" value="AMPS_(cytGST):_Alpha-__Mu-__Pi"/>
    <property type="match status" value="1"/>
</dbReference>
<sequence length="217" mass="24443">MARLYYFDGRGRGEIVRLALAAASIPFVEELITEREPYLKLVNGGKLLFDQLPLLEIDGKEIVQSNSIVRYIGRKYGLFGKNLDEEVRIDQCYEGGRDFLSPTLPLVFMPEKDVLEGPVQKALSKYLPIFEKIASANGTGFLVGNSLTIADLSLLEVLLVCVEYLGITILKDYPAVNKFYSVVTSTDGIAGFLKGPQRKRKNDKRYIEDVKRTLLWE</sequence>
<dbReference type="PROSITE" id="PS50405">
    <property type="entry name" value="GST_CTER"/>
    <property type="match status" value="1"/>
</dbReference>
<gene>
    <name evidence="4" type="primary">ORF191092</name>
</gene>
<dbReference type="SUPFAM" id="SSF47616">
    <property type="entry name" value="GST C-terminal domain-like"/>
    <property type="match status" value="1"/>
</dbReference>
<dbReference type="InterPro" id="IPR036249">
    <property type="entry name" value="Thioredoxin-like_sf"/>
</dbReference>
<evidence type="ECO:0000259" key="2">
    <source>
        <dbReference type="PROSITE" id="PS50404"/>
    </source>
</evidence>
<dbReference type="GO" id="GO:0004364">
    <property type="term" value="F:glutathione transferase activity"/>
    <property type="evidence" value="ECO:0007669"/>
    <property type="project" value="InterPro"/>
</dbReference>
<dbReference type="PANTHER" id="PTHR11571:SF230">
    <property type="entry name" value="GLUTATHIONE TRANSFERASE"/>
    <property type="match status" value="1"/>
</dbReference>
<dbReference type="AlphaFoldDB" id="A0A0B7BHZ4"/>
<dbReference type="InterPro" id="IPR036282">
    <property type="entry name" value="Glutathione-S-Trfase_C_sf"/>
</dbReference>
<proteinExistence type="inferred from homology"/>
<reference evidence="4" key="1">
    <citation type="submission" date="2014-12" db="EMBL/GenBank/DDBJ databases">
        <title>Insight into the proteome of Arion vulgaris.</title>
        <authorList>
            <person name="Aradska J."/>
            <person name="Bulat T."/>
            <person name="Smidak R."/>
            <person name="Sarate P."/>
            <person name="Gangsoo J."/>
            <person name="Sialana F."/>
            <person name="Bilban M."/>
            <person name="Lubec G."/>
        </authorList>
    </citation>
    <scope>NUCLEOTIDE SEQUENCE</scope>
    <source>
        <tissue evidence="4">Skin</tissue>
    </source>
</reference>
<dbReference type="Gene3D" id="1.20.1050.10">
    <property type="match status" value="1"/>
</dbReference>
<evidence type="ECO:0000259" key="3">
    <source>
        <dbReference type="PROSITE" id="PS50405"/>
    </source>
</evidence>
<dbReference type="Gene3D" id="3.40.30.10">
    <property type="entry name" value="Glutaredoxin"/>
    <property type="match status" value="1"/>
</dbReference>
<dbReference type="PRINTS" id="PR01266">
    <property type="entry name" value="GSTRNSFRASEA"/>
</dbReference>
<dbReference type="SFLD" id="SFLDG01205">
    <property type="entry name" value="AMPS.1"/>
    <property type="match status" value="1"/>
</dbReference>
<dbReference type="InterPro" id="IPR050213">
    <property type="entry name" value="GST_superfamily"/>
</dbReference>
<dbReference type="PROSITE" id="PS50404">
    <property type="entry name" value="GST_NTER"/>
    <property type="match status" value="1"/>
</dbReference>
<name>A0A0B7BHZ4_9EUPU</name>
<organism evidence="4">
    <name type="scientific">Arion vulgaris</name>
    <dbReference type="NCBI Taxonomy" id="1028688"/>
    <lineage>
        <taxon>Eukaryota</taxon>
        <taxon>Metazoa</taxon>
        <taxon>Spiralia</taxon>
        <taxon>Lophotrochozoa</taxon>
        <taxon>Mollusca</taxon>
        <taxon>Gastropoda</taxon>
        <taxon>Heterobranchia</taxon>
        <taxon>Euthyneura</taxon>
        <taxon>Panpulmonata</taxon>
        <taxon>Eupulmonata</taxon>
        <taxon>Stylommatophora</taxon>
        <taxon>Helicina</taxon>
        <taxon>Arionoidea</taxon>
        <taxon>Arionidae</taxon>
        <taxon>Arion</taxon>
    </lineage>
</organism>
<dbReference type="InterPro" id="IPR010987">
    <property type="entry name" value="Glutathione-S-Trfase_C-like"/>
</dbReference>
<feature type="domain" description="GST C-terminal" evidence="3">
    <location>
        <begin position="82"/>
        <end position="206"/>
    </location>
</feature>
<dbReference type="SUPFAM" id="SSF52833">
    <property type="entry name" value="Thioredoxin-like"/>
    <property type="match status" value="1"/>
</dbReference>
<dbReference type="EMBL" id="HACG01046079">
    <property type="protein sequence ID" value="CEK92944.1"/>
    <property type="molecule type" value="Transcribed_RNA"/>
</dbReference>
<dbReference type="InterPro" id="IPR040079">
    <property type="entry name" value="Glutathione_S-Trfase"/>
</dbReference>
<dbReference type="PANTHER" id="PTHR11571">
    <property type="entry name" value="GLUTATHIONE S-TRANSFERASE"/>
    <property type="match status" value="1"/>
</dbReference>
<dbReference type="CDD" id="cd03039">
    <property type="entry name" value="GST_N_Sigma_like"/>
    <property type="match status" value="1"/>
</dbReference>
<accession>A0A0B7BHZ4</accession>
<evidence type="ECO:0000313" key="4">
    <source>
        <dbReference type="EMBL" id="CEK92944.1"/>
    </source>
</evidence>
<dbReference type="Pfam" id="PF14497">
    <property type="entry name" value="GST_C_3"/>
    <property type="match status" value="1"/>
</dbReference>
<protein>
    <submittedName>
        <fullName evidence="4">Uncharacterized protein</fullName>
    </submittedName>
</protein>
<dbReference type="GO" id="GO:0006749">
    <property type="term" value="P:glutathione metabolic process"/>
    <property type="evidence" value="ECO:0007669"/>
    <property type="project" value="TreeGrafter"/>
</dbReference>
<comment type="similarity">
    <text evidence="1">Belongs to the GST superfamily. Alpha family.</text>
</comment>
<evidence type="ECO:0000256" key="1">
    <source>
        <dbReference type="ARBA" id="ARBA00011055"/>
    </source>
</evidence>
<dbReference type="SFLD" id="SFLDS00019">
    <property type="entry name" value="Glutathione_Transferase_(cytos"/>
    <property type="match status" value="1"/>
</dbReference>
<dbReference type="InterPro" id="IPR003080">
    <property type="entry name" value="GST_alpha"/>
</dbReference>